<comment type="caution">
    <text evidence="1">The sequence shown here is derived from an EMBL/GenBank/DDBJ whole genome shotgun (WGS) entry which is preliminary data.</text>
</comment>
<gene>
    <name evidence="1" type="ORF">ETP66_03885</name>
</gene>
<keyword evidence="2" id="KW-1185">Reference proteome</keyword>
<organism evidence="1 2">
    <name type="scientific">Thermus thermamylovorans</name>
    <dbReference type="NCBI Taxonomy" id="2509362"/>
    <lineage>
        <taxon>Bacteria</taxon>
        <taxon>Thermotogati</taxon>
        <taxon>Deinococcota</taxon>
        <taxon>Deinococci</taxon>
        <taxon>Thermales</taxon>
        <taxon>Thermaceae</taxon>
        <taxon>Thermus</taxon>
    </lineage>
</organism>
<dbReference type="AlphaFoldDB" id="A0A4Q9B7X7"/>
<accession>A0A4Q9B7X7</accession>
<dbReference type="Proteomes" id="UP000292858">
    <property type="component" value="Unassembled WGS sequence"/>
</dbReference>
<evidence type="ECO:0000313" key="2">
    <source>
        <dbReference type="Proteomes" id="UP000292858"/>
    </source>
</evidence>
<dbReference type="RefSeq" id="WP_130840789.1">
    <property type="nucleotide sequence ID" value="NZ_SIJL01000003.1"/>
</dbReference>
<name>A0A4Q9B7X7_9DEIN</name>
<dbReference type="EMBL" id="SIJL01000003">
    <property type="protein sequence ID" value="TBH21263.1"/>
    <property type="molecule type" value="Genomic_DNA"/>
</dbReference>
<reference evidence="1 2" key="1">
    <citation type="submission" date="2019-02" db="EMBL/GenBank/DDBJ databases">
        <title>Thermus sp. a novel from hot spring.</title>
        <authorList>
            <person name="Zhao Z."/>
        </authorList>
    </citation>
    <scope>NUCLEOTIDE SEQUENCE [LARGE SCALE GENOMIC DNA]</scope>
    <source>
        <strain evidence="1 2">CFH 72773T</strain>
    </source>
</reference>
<evidence type="ECO:0000313" key="1">
    <source>
        <dbReference type="EMBL" id="TBH21263.1"/>
    </source>
</evidence>
<protein>
    <submittedName>
        <fullName evidence="1">Uncharacterized protein</fullName>
    </submittedName>
</protein>
<proteinExistence type="predicted"/>
<sequence length="91" mass="9694">MPGPWGFLLGLALLALAFSPERARADVEALAGVWGAPWRWGAVRALLGSPEARLEGPMVAVPGPGLPEGYKGLTVQGVFLEVRTRTEEIWG</sequence>